<protein>
    <submittedName>
        <fullName evidence="1">Uncharacterized protein</fullName>
    </submittedName>
</protein>
<dbReference type="EMBL" id="JAPFFM010000003">
    <property type="protein sequence ID" value="KAJ6768580.1"/>
    <property type="molecule type" value="Genomic_DNA"/>
</dbReference>
<keyword evidence="2" id="KW-1185">Reference proteome</keyword>
<comment type="caution">
    <text evidence="1">The sequence shown here is derived from an EMBL/GenBank/DDBJ whole genome shotgun (WGS) entry which is preliminary data.</text>
</comment>
<evidence type="ECO:0000313" key="2">
    <source>
        <dbReference type="Proteomes" id="UP001151752"/>
    </source>
</evidence>
<accession>A0A9Q0WMX8</accession>
<reference evidence="1" key="1">
    <citation type="submission" date="2022-11" db="EMBL/GenBank/DDBJ databases">
        <authorList>
            <person name="Hyden B.L."/>
            <person name="Feng K."/>
            <person name="Yates T."/>
            <person name="Jawdy S."/>
            <person name="Smart L.B."/>
            <person name="Muchero W."/>
        </authorList>
    </citation>
    <scope>NUCLEOTIDE SEQUENCE</scope>
    <source>
        <tissue evidence="1">Shoot tip</tissue>
    </source>
</reference>
<dbReference type="Proteomes" id="UP001151752">
    <property type="component" value="Chromosome 8"/>
</dbReference>
<dbReference type="AlphaFoldDB" id="A0A9Q0WMX8"/>
<gene>
    <name evidence="1" type="ORF">OIU74_022276</name>
</gene>
<organism evidence="1 2">
    <name type="scientific">Salix koriyanagi</name>
    <dbReference type="NCBI Taxonomy" id="2511006"/>
    <lineage>
        <taxon>Eukaryota</taxon>
        <taxon>Viridiplantae</taxon>
        <taxon>Streptophyta</taxon>
        <taxon>Embryophyta</taxon>
        <taxon>Tracheophyta</taxon>
        <taxon>Spermatophyta</taxon>
        <taxon>Magnoliopsida</taxon>
        <taxon>eudicotyledons</taxon>
        <taxon>Gunneridae</taxon>
        <taxon>Pentapetalae</taxon>
        <taxon>rosids</taxon>
        <taxon>fabids</taxon>
        <taxon>Malpighiales</taxon>
        <taxon>Salicaceae</taxon>
        <taxon>Saliceae</taxon>
        <taxon>Salix</taxon>
    </lineage>
</organism>
<name>A0A9Q0WMX8_9ROSI</name>
<evidence type="ECO:0000313" key="1">
    <source>
        <dbReference type="EMBL" id="KAJ6768580.1"/>
    </source>
</evidence>
<reference evidence="1" key="2">
    <citation type="journal article" date="2023" name="Int. J. Mol. Sci.">
        <title>De Novo Assembly and Annotation of 11 Diverse Shrub Willow (Salix) Genomes Reveals Novel Gene Organization in Sex-Linked Regions.</title>
        <authorList>
            <person name="Hyden B."/>
            <person name="Feng K."/>
            <person name="Yates T.B."/>
            <person name="Jawdy S."/>
            <person name="Cereghino C."/>
            <person name="Smart L.B."/>
            <person name="Muchero W."/>
        </authorList>
    </citation>
    <scope>NUCLEOTIDE SEQUENCE</scope>
    <source>
        <tissue evidence="1">Shoot tip</tissue>
    </source>
</reference>
<feature type="non-terminal residue" evidence="1">
    <location>
        <position position="20"/>
    </location>
</feature>
<proteinExistence type="predicted"/>
<sequence length="20" mass="2238">MYRMSLMALIAGDLPGVNRE</sequence>